<dbReference type="InterPro" id="IPR036291">
    <property type="entry name" value="NAD(P)-bd_dom_sf"/>
</dbReference>
<dbReference type="Pfam" id="PF00389">
    <property type="entry name" value="2-Hacid_dh"/>
    <property type="match status" value="1"/>
</dbReference>
<evidence type="ECO:0000256" key="4">
    <source>
        <dbReference type="ARBA" id="ARBA00021582"/>
    </source>
</evidence>
<dbReference type="NCBIfam" id="TIGR01327">
    <property type="entry name" value="PGDH"/>
    <property type="match status" value="1"/>
</dbReference>
<dbReference type="Gene3D" id="3.30.70.260">
    <property type="match status" value="1"/>
</dbReference>
<evidence type="ECO:0000256" key="1">
    <source>
        <dbReference type="ARBA" id="ARBA00005216"/>
    </source>
</evidence>
<proteinExistence type="inferred from homology"/>
<dbReference type="SUPFAM" id="SSF51735">
    <property type="entry name" value="NAD(P)-binding Rossmann-fold domains"/>
    <property type="match status" value="1"/>
</dbReference>
<dbReference type="PROSITE" id="PS00065">
    <property type="entry name" value="D_2_HYDROXYACID_DH_1"/>
    <property type="match status" value="1"/>
</dbReference>
<evidence type="ECO:0000256" key="5">
    <source>
        <dbReference type="ARBA" id="ARBA00022605"/>
    </source>
</evidence>
<keyword evidence="14" id="KW-1185">Reference proteome</keyword>
<sequence length="533" mass="57149">MTAPKVLISDSLSDAAVQIFRDRGIDVDFMPELGKDKEKLAEIIGNYDGLAIRSATKVTPSILEHAKKLKVVGRAGIGTDNVDKEAASKAGVIVMNTPFGNMITTAEHAIAMMFAVARQIPEASASTHAGKWEKSKFMGVELTGKTLGVIGAGNIGGIVCDRARGLKMKVVAYDPFLSEEKAEKMQVEKVDLETLLKRADFITLHVPLTDQTRNILSRENLEKTKKGVRIINCARGGLVDEQALADLLTSGHVAGAAFDVFAEEPAKDNPLFGLPNVVCTPHLGASTSEAQENVALQVAEQMSNYLLTGAVENALNMPSVTAEEAKIMGPWIKLADHLGSFIGQMTDDEPIKAINILYDGYASEMNLEALNCSLIAGIMKSINPDVNMVSAPTIAKERGIKVSTTNQEQSGAFEGYIKVTVVTPKRERSIAGTVFSDGKPRFIQIKGINIDAEVGRHMLYTTNEDVPGIIGALGKTMGDMGVNIANFTLGRAAARGEAIALLYVDEPVPAEARAKLAETGLFKQIKPLQFDVV</sequence>
<dbReference type="CDD" id="cd04902">
    <property type="entry name" value="ACT_3PGDH-xct"/>
    <property type="match status" value="1"/>
</dbReference>
<protein>
    <recommendedName>
        <fullName evidence="4 9">D-3-phosphoglycerate dehydrogenase</fullName>
        <ecNumber evidence="3 9">1.1.1.95</ecNumber>
    </recommendedName>
</protein>
<evidence type="ECO:0000259" key="12">
    <source>
        <dbReference type="Pfam" id="PF19304"/>
    </source>
</evidence>
<dbReference type="Pfam" id="PF19304">
    <property type="entry name" value="PGDH_inter"/>
    <property type="match status" value="1"/>
</dbReference>
<evidence type="ECO:0000256" key="8">
    <source>
        <dbReference type="ARBA" id="ARBA00048731"/>
    </source>
</evidence>
<dbReference type="InterPro" id="IPR045865">
    <property type="entry name" value="ACT-like_dom_sf"/>
</dbReference>
<keyword evidence="7 9" id="KW-0520">NAD</keyword>
<dbReference type="InterPro" id="IPR045626">
    <property type="entry name" value="PGDH_ASB_dom"/>
</dbReference>
<dbReference type="InterPro" id="IPR006140">
    <property type="entry name" value="D-isomer_DH_NAD-bd"/>
</dbReference>
<dbReference type="PROSITE" id="PS00670">
    <property type="entry name" value="D_2_HYDROXYACID_DH_2"/>
    <property type="match status" value="1"/>
</dbReference>
<dbReference type="GO" id="GO:0004617">
    <property type="term" value="F:phosphoglycerate dehydrogenase activity"/>
    <property type="evidence" value="ECO:0007669"/>
    <property type="project" value="UniProtKB-EC"/>
</dbReference>
<dbReference type="InterPro" id="IPR029009">
    <property type="entry name" value="ASB_dom_sf"/>
</dbReference>
<dbReference type="InterPro" id="IPR029752">
    <property type="entry name" value="D-isomer_DH_CS1"/>
</dbReference>
<dbReference type="InterPro" id="IPR029753">
    <property type="entry name" value="D-isomer_DH_CS"/>
</dbReference>
<evidence type="ECO:0000256" key="7">
    <source>
        <dbReference type="ARBA" id="ARBA00023027"/>
    </source>
</evidence>
<keyword evidence="5 9" id="KW-0028">Amino-acid biosynthesis</keyword>
<evidence type="ECO:0000256" key="9">
    <source>
        <dbReference type="RuleBase" id="RU363003"/>
    </source>
</evidence>
<dbReference type="EC" id="1.1.1.95" evidence="3 9"/>
<evidence type="ECO:0000256" key="3">
    <source>
        <dbReference type="ARBA" id="ARBA00013143"/>
    </source>
</evidence>
<evidence type="ECO:0000259" key="10">
    <source>
        <dbReference type="Pfam" id="PF00389"/>
    </source>
</evidence>
<dbReference type="Gene3D" id="3.40.50.720">
    <property type="entry name" value="NAD(P)-binding Rossmann-like Domain"/>
    <property type="match status" value="2"/>
</dbReference>
<accession>A0ABY8QGH2</accession>
<evidence type="ECO:0000256" key="2">
    <source>
        <dbReference type="ARBA" id="ARBA00005854"/>
    </source>
</evidence>
<dbReference type="Pfam" id="PF02826">
    <property type="entry name" value="2-Hacid_dh_C"/>
    <property type="match status" value="1"/>
</dbReference>
<dbReference type="PANTHER" id="PTHR42789">
    <property type="entry name" value="D-ISOMER SPECIFIC 2-HYDROXYACID DEHYDROGENASE FAMILY PROTEIN (AFU_ORTHOLOGUE AFUA_6G10090)"/>
    <property type="match status" value="1"/>
</dbReference>
<feature type="domain" description="D-isomer specific 2-hydroxyacid dehydrogenase catalytic" evidence="10">
    <location>
        <begin position="6"/>
        <end position="316"/>
    </location>
</feature>
<feature type="domain" description="D-3-phosphoglycerate dehydrogenase ASB" evidence="12">
    <location>
        <begin position="328"/>
        <end position="446"/>
    </location>
</feature>
<name>A0ABY8QGH2_9RHOB</name>
<dbReference type="Proteomes" id="UP001241605">
    <property type="component" value="Chromosome"/>
</dbReference>
<dbReference type="PANTHER" id="PTHR42789:SF1">
    <property type="entry name" value="D-ISOMER SPECIFIC 2-HYDROXYACID DEHYDROGENASE FAMILY PROTEIN (AFU_ORTHOLOGUE AFUA_6G10090)"/>
    <property type="match status" value="1"/>
</dbReference>
<dbReference type="EMBL" id="CP124616">
    <property type="protein sequence ID" value="WGW03096.1"/>
    <property type="molecule type" value="Genomic_DNA"/>
</dbReference>
<evidence type="ECO:0000313" key="14">
    <source>
        <dbReference type="Proteomes" id="UP001241605"/>
    </source>
</evidence>
<dbReference type="CDD" id="cd12173">
    <property type="entry name" value="PGDH_4"/>
    <property type="match status" value="1"/>
</dbReference>
<feature type="domain" description="D-isomer specific 2-hydroxyacid dehydrogenase NAD-binding" evidence="11">
    <location>
        <begin position="110"/>
        <end position="284"/>
    </location>
</feature>
<dbReference type="SUPFAM" id="SSF143548">
    <property type="entry name" value="Serine metabolism enzymes domain"/>
    <property type="match status" value="1"/>
</dbReference>
<dbReference type="Gene3D" id="3.30.1330.90">
    <property type="entry name" value="D-3-phosphoglycerate dehydrogenase, domain 3"/>
    <property type="match status" value="1"/>
</dbReference>
<dbReference type="PROSITE" id="PS00671">
    <property type="entry name" value="D_2_HYDROXYACID_DH_3"/>
    <property type="match status" value="1"/>
</dbReference>
<evidence type="ECO:0000256" key="6">
    <source>
        <dbReference type="ARBA" id="ARBA00023002"/>
    </source>
</evidence>
<comment type="similarity">
    <text evidence="2 9">Belongs to the D-isomer specific 2-hydroxyacid dehydrogenase family.</text>
</comment>
<dbReference type="InterPro" id="IPR050857">
    <property type="entry name" value="D-2-hydroxyacid_DH"/>
</dbReference>
<dbReference type="InterPro" id="IPR006139">
    <property type="entry name" value="D-isomer_2_OHA_DH_cat_dom"/>
</dbReference>
<keyword evidence="9" id="KW-0718">Serine biosynthesis</keyword>
<reference evidence="13 14" key="1">
    <citation type="submission" date="2023-05" db="EMBL/GenBank/DDBJ databases">
        <title>YMD87, complete Genome.</title>
        <authorList>
            <person name="Zhang J."/>
            <person name="Xu X."/>
        </authorList>
    </citation>
    <scope>NUCLEOTIDE SEQUENCE [LARGE SCALE GENOMIC DNA]</scope>
    <source>
        <strain evidence="13 14">YMD87</strain>
    </source>
</reference>
<evidence type="ECO:0000259" key="11">
    <source>
        <dbReference type="Pfam" id="PF02826"/>
    </source>
</evidence>
<dbReference type="RefSeq" id="WP_282299724.1">
    <property type="nucleotide sequence ID" value="NZ_CP124616.1"/>
</dbReference>
<organism evidence="13 14">
    <name type="scientific">Tropicibacter oceani</name>
    <dbReference type="NCBI Taxonomy" id="3058420"/>
    <lineage>
        <taxon>Bacteria</taxon>
        <taxon>Pseudomonadati</taxon>
        <taxon>Pseudomonadota</taxon>
        <taxon>Alphaproteobacteria</taxon>
        <taxon>Rhodobacterales</taxon>
        <taxon>Roseobacteraceae</taxon>
        <taxon>Tropicibacter</taxon>
    </lineage>
</organism>
<dbReference type="InterPro" id="IPR006236">
    <property type="entry name" value="PGDH"/>
</dbReference>
<comment type="catalytic activity">
    <reaction evidence="8 9">
        <text>(2R)-3-phosphoglycerate + NAD(+) = 3-phosphooxypyruvate + NADH + H(+)</text>
        <dbReference type="Rhea" id="RHEA:12641"/>
        <dbReference type="ChEBI" id="CHEBI:15378"/>
        <dbReference type="ChEBI" id="CHEBI:18110"/>
        <dbReference type="ChEBI" id="CHEBI:57540"/>
        <dbReference type="ChEBI" id="CHEBI:57945"/>
        <dbReference type="ChEBI" id="CHEBI:58272"/>
        <dbReference type="EC" id="1.1.1.95"/>
    </reaction>
</comment>
<comment type="pathway">
    <text evidence="1 9">Amino-acid biosynthesis; L-serine biosynthesis; L-serine from 3-phospho-D-glycerate: step 1/3.</text>
</comment>
<dbReference type="SUPFAM" id="SSF52283">
    <property type="entry name" value="Formate/glycerate dehydrogenase catalytic domain-like"/>
    <property type="match status" value="1"/>
</dbReference>
<keyword evidence="6 9" id="KW-0560">Oxidoreductase</keyword>
<evidence type="ECO:0000313" key="13">
    <source>
        <dbReference type="EMBL" id="WGW03096.1"/>
    </source>
</evidence>
<gene>
    <name evidence="13" type="primary">serA</name>
    <name evidence="13" type="ORF">QF118_14315</name>
</gene>
<dbReference type="SUPFAM" id="SSF55021">
    <property type="entry name" value="ACT-like"/>
    <property type="match status" value="1"/>
</dbReference>